<organism evidence="6 7">
    <name type="scientific">Prorocentrum cordatum</name>
    <dbReference type="NCBI Taxonomy" id="2364126"/>
    <lineage>
        <taxon>Eukaryota</taxon>
        <taxon>Sar</taxon>
        <taxon>Alveolata</taxon>
        <taxon>Dinophyceae</taxon>
        <taxon>Prorocentrales</taxon>
        <taxon>Prorocentraceae</taxon>
        <taxon>Prorocentrum</taxon>
    </lineage>
</organism>
<comment type="similarity">
    <text evidence="1">Belongs to the MsrA Met sulfoxide reductase family.</text>
</comment>
<dbReference type="Proteomes" id="UP001189429">
    <property type="component" value="Unassembled WGS sequence"/>
</dbReference>
<name>A0ABN9VWZ1_9DINO</name>
<dbReference type="Gene3D" id="3.30.1060.10">
    <property type="entry name" value="Peptide methionine sulphoxide reductase MsrA"/>
    <property type="match status" value="1"/>
</dbReference>
<evidence type="ECO:0000256" key="1">
    <source>
        <dbReference type="ARBA" id="ARBA00005591"/>
    </source>
</evidence>
<protein>
    <recommendedName>
        <fullName evidence="2">peptide-methionine (S)-S-oxide reductase</fullName>
        <ecNumber evidence="2">1.8.4.11</ecNumber>
    </recommendedName>
    <alternativeName>
        <fullName evidence="4">Peptide-methionine (S)-S-oxide reductase</fullName>
    </alternativeName>
</protein>
<evidence type="ECO:0000313" key="6">
    <source>
        <dbReference type="EMBL" id="CAK0877114.1"/>
    </source>
</evidence>
<sequence length="393" mass="43416">MTVLGASIPKEAATVIGDMKSAAQSLAQSFKDKRVTISDKTKLSMGIPVTHTPSAVDLGVDATGARRRARPKFRSRVARASARQGKIQKLRRLAGSHKVGWEPLEATRWRRAGAEGPEDYTFLSFGEAGYSDTVLEDFSELLADFEHDCRAAAWRLAAKHPDGEQLADGADLHGIQRELDAFAKSGAMDMWGATVSVIAGGQWAQQRQHEAGYQVKSKLARALDSSSHRLSQCSNRWMCSGCLQIVPRTKLLEFAVGGVALHPSHALREWSRYGLKFCAVCGFAAAADGRNLANPTVCGGDGHTEAVQIEYDPSRVDYRDLLNVYFNNCKGDYRNRGKAQYKNAIWYHSEEQREKALAAAEDLDKGKLGKLEINEAQPWFDAEAYHQKYLARR</sequence>
<evidence type="ECO:0000256" key="2">
    <source>
        <dbReference type="ARBA" id="ARBA00012502"/>
    </source>
</evidence>
<dbReference type="InterPro" id="IPR002569">
    <property type="entry name" value="Met_Sox_Rdtase_MsrA_dom"/>
</dbReference>
<dbReference type="Pfam" id="PF01625">
    <property type="entry name" value="PMSR"/>
    <property type="match status" value="1"/>
</dbReference>
<dbReference type="SUPFAM" id="SSF55068">
    <property type="entry name" value="Peptide methionine sulfoxide reductase"/>
    <property type="match status" value="1"/>
</dbReference>
<evidence type="ECO:0000256" key="4">
    <source>
        <dbReference type="ARBA" id="ARBA00030643"/>
    </source>
</evidence>
<accession>A0ABN9VWZ1</accession>
<evidence type="ECO:0000313" key="7">
    <source>
        <dbReference type="Proteomes" id="UP001189429"/>
    </source>
</evidence>
<comment type="caution">
    <text evidence="6">The sequence shown here is derived from an EMBL/GenBank/DDBJ whole genome shotgun (WGS) entry which is preliminary data.</text>
</comment>
<reference evidence="6" key="1">
    <citation type="submission" date="2023-10" db="EMBL/GenBank/DDBJ databases">
        <authorList>
            <person name="Chen Y."/>
            <person name="Shah S."/>
            <person name="Dougan E. K."/>
            <person name="Thang M."/>
            <person name="Chan C."/>
        </authorList>
    </citation>
    <scope>NUCLEOTIDE SEQUENCE [LARGE SCALE GENOMIC DNA]</scope>
</reference>
<evidence type="ECO:0000256" key="3">
    <source>
        <dbReference type="ARBA" id="ARBA00023002"/>
    </source>
</evidence>
<dbReference type="PANTHER" id="PTHR43774">
    <property type="entry name" value="PEPTIDE METHIONINE SULFOXIDE REDUCTASE"/>
    <property type="match status" value="1"/>
</dbReference>
<dbReference type="InterPro" id="IPR036509">
    <property type="entry name" value="Met_Sox_Rdtase_MsrA_sf"/>
</dbReference>
<dbReference type="EC" id="1.8.4.11" evidence="2"/>
<keyword evidence="7" id="KW-1185">Reference proteome</keyword>
<evidence type="ECO:0000259" key="5">
    <source>
        <dbReference type="Pfam" id="PF01625"/>
    </source>
</evidence>
<keyword evidence="3" id="KW-0560">Oxidoreductase</keyword>
<gene>
    <name evidence="6" type="ORF">PCOR1329_LOCUS61259</name>
</gene>
<feature type="domain" description="Peptide methionine sulphoxide reductase MsrA" evidence="5">
    <location>
        <begin position="296"/>
        <end position="392"/>
    </location>
</feature>
<dbReference type="PANTHER" id="PTHR43774:SF1">
    <property type="entry name" value="PEPTIDE METHIONINE SULFOXIDE REDUCTASE MSRA 2"/>
    <property type="match status" value="1"/>
</dbReference>
<proteinExistence type="inferred from homology"/>
<dbReference type="EMBL" id="CAUYUJ010017704">
    <property type="protein sequence ID" value="CAK0877114.1"/>
    <property type="molecule type" value="Genomic_DNA"/>
</dbReference>